<dbReference type="GO" id="GO:0016616">
    <property type="term" value="F:oxidoreductase activity, acting on the CH-OH group of donors, NAD or NADP as acceptor"/>
    <property type="evidence" value="ECO:0007669"/>
    <property type="project" value="TreeGrafter"/>
</dbReference>
<dbReference type="CDD" id="cd05323">
    <property type="entry name" value="ADH_SDR_c_like"/>
    <property type="match status" value="1"/>
</dbReference>
<dbReference type="PROSITE" id="PS00061">
    <property type="entry name" value="ADH_SHORT"/>
    <property type="match status" value="1"/>
</dbReference>
<evidence type="ECO:0000313" key="4">
    <source>
        <dbReference type="EnsemblMetazoa" id="BGLB034684-PA"/>
    </source>
</evidence>
<dbReference type="Gene3D" id="3.40.50.720">
    <property type="entry name" value="NAD(P)-binding Rossmann-like Domain"/>
    <property type="match status" value="1"/>
</dbReference>
<dbReference type="AlphaFoldDB" id="A0A2C9LTB7"/>
<dbReference type="PRINTS" id="PR00080">
    <property type="entry name" value="SDRFAMILY"/>
</dbReference>
<accession>A0A2C9LTB7</accession>
<dbReference type="Pfam" id="PF00106">
    <property type="entry name" value="adh_short"/>
    <property type="match status" value="1"/>
</dbReference>
<dbReference type="STRING" id="6526.A0A2C9LTB7"/>
<dbReference type="PANTHER" id="PTHR44229">
    <property type="entry name" value="15-HYDROXYPROSTAGLANDIN DEHYDROGENASE [NAD(+)]"/>
    <property type="match status" value="1"/>
</dbReference>
<dbReference type="SUPFAM" id="SSF51735">
    <property type="entry name" value="NAD(P)-binding Rossmann-fold domains"/>
    <property type="match status" value="1"/>
</dbReference>
<evidence type="ECO:0000256" key="2">
    <source>
        <dbReference type="ARBA" id="ARBA00023002"/>
    </source>
</evidence>
<comment type="similarity">
    <text evidence="1 3">Belongs to the short-chain dehydrogenases/reductases (SDR) family.</text>
</comment>
<name>A0A2C9LTB7_BIOGL</name>
<evidence type="ECO:0000256" key="3">
    <source>
        <dbReference type="RuleBase" id="RU000363"/>
    </source>
</evidence>
<dbReference type="InterPro" id="IPR020904">
    <property type="entry name" value="Sc_DH/Rdtase_CS"/>
</dbReference>
<organism evidence="4 5">
    <name type="scientific">Biomphalaria glabrata</name>
    <name type="common">Bloodfluke planorb</name>
    <name type="synonym">Freshwater snail</name>
    <dbReference type="NCBI Taxonomy" id="6526"/>
    <lineage>
        <taxon>Eukaryota</taxon>
        <taxon>Metazoa</taxon>
        <taxon>Spiralia</taxon>
        <taxon>Lophotrochozoa</taxon>
        <taxon>Mollusca</taxon>
        <taxon>Gastropoda</taxon>
        <taxon>Heterobranchia</taxon>
        <taxon>Euthyneura</taxon>
        <taxon>Panpulmonata</taxon>
        <taxon>Hygrophila</taxon>
        <taxon>Lymnaeoidea</taxon>
        <taxon>Planorbidae</taxon>
        <taxon>Biomphalaria</taxon>
    </lineage>
</organism>
<dbReference type="PRINTS" id="PR00081">
    <property type="entry name" value="GDHRDH"/>
</dbReference>
<dbReference type="VEuPathDB" id="VectorBase:BGLB034684"/>
<reference evidence="4" key="1">
    <citation type="submission" date="2020-05" db="UniProtKB">
        <authorList>
            <consortium name="EnsemblMetazoa"/>
        </authorList>
    </citation>
    <scope>IDENTIFICATION</scope>
    <source>
        <strain evidence="4">BB02</strain>
    </source>
</reference>
<dbReference type="InterPro" id="IPR036291">
    <property type="entry name" value="NAD(P)-bd_dom_sf"/>
</dbReference>
<dbReference type="OrthoDB" id="37659at2759"/>
<keyword evidence="2" id="KW-0560">Oxidoreductase</keyword>
<evidence type="ECO:0000256" key="1">
    <source>
        <dbReference type="ARBA" id="ARBA00006484"/>
    </source>
</evidence>
<evidence type="ECO:0008006" key="6">
    <source>
        <dbReference type="Google" id="ProtNLM"/>
    </source>
</evidence>
<gene>
    <name evidence="4" type="primary">106062959</name>
</gene>
<proteinExistence type="inferred from homology"/>
<sequence>MMFQATSKLGLVRALLGVYSHHSRNRCNMSCTGKVALVTGAAQGLGKAFCEILLKNGAKVGLTDVNAELGSRTAAEFESKYGKNRVLFQKCDVTSTSDFTDAFQKIKSTLGGLDIVVNNAGVGFEMGNKWELTVDINVKGTIKGTMLAMDNMRKDKGGQGGVIVNVASMAGINPNPCGPVYGATKSAIITFSQCWAKNPELLQNGVRINVLAPAFAETEMMKGLSDKSSIHVPTIVEMIKQKVGIMTPEFVAEAFYELVEDQTKTGAILKVAQTTGKQYHTM</sequence>
<protein>
    <recommendedName>
        <fullName evidence="6">15-hydroxyprostaglandin dehydrogenase</fullName>
    </recommendedName>
</protein>
<dbReference type="PANTHER" id="PTHR44229:SF5">
    <property type="entry name" value="15-HYDROXYPROSTAGLANDIN DEHYDROGENASE [NAD(+)]"/>
    <property type="match status" value="1"/>
</dbReference>
<dbReference type="GO" id="GO:0005737">
    <property type="term" value="C:cytoplasm"/>
    <property type="evidence" value="ECO:0007669"/>
    <property type="project" value="TreeGrafter"/>
</dbReference>
<dbReference type="Proteomes" id="UP000076420">
    <property type="component" value="Unassembled WGS sequence"/>
</dbReference>
<dbReference type="FunFam" id="3.40.50.720:FF:000149">
    <property type="entry name" value="15-hydroxyprostaglandin dehydrogenase [NAD(+)]"/>
    <property type="match status" value="1"/>
</dbReference>
<evidence type="ECO:0000313" key="5">
    <source>
        <dbReference type="Proteomes" id="UP000076420"/>
    </source>
</evidence>
<dbReference type="VEuPathDB" id="VectorBase:BGLAX_038350"/>
<dbReference type="KEGG" id="bgt:106062959"/>
<dbReference type="InterPro" id="IPR002347">
    <property type="entry name" value="SDR_fam"/>
</dbReference>
<dbReference type="EnsemblMetazoa" id="BGLB034684-RA">
    <property type="protein sequence ID" value="BGLB034684-PA"/>
    <property type="gene ID" value="BGLB034684"/>
</dbReference>